<evidence type="ECO:0000256" key="1">
    <source>
        <dbReference type="SAM" id="Phobius"/>
    </source>
</evidence>
<dbReference type="InParanoid" id="A0A1P8B8X3"/>
<dbReference type="AlphaFoldDB" id="A0A1P8B8X3"/>
<feature type="transmembrane region" description="Helical" evidence="1">
    <location>
        <begin position="131"/>
        <end position="156"/>
    </location>
</feature>
<dbReference type="RefSeq" id="NP_001329812.1">
    <property type="nucleotide sequence ID" value="NM_001341544.1"/>
</dbReference>
<dbReference type="EMBL" id="CP002687">
    <property type="protein sequence ID" value="ANM68030.1"/>
    <property type="molecule type" value="Genomic_DNA"/>
</dbReference>
<keyword evidence="1" id="KW-0472">Membrane</keyword>
<reference evidence="3 4" key="1">
    <citation type="journal article" date="1999" name="Nature">
        <title>Sequence and analysis of chromosome 4 of the plant Arabidopsis thaliana.</title>
        <authorList>
            <consortium name="EU"/>
            <consortium name="CSHL and WU Arabidopsis Sequencing Project"/>
            <person name="Mayer K."/>
            <person name="Schuller C."/>
            <person name="Wambutt R."/>
            <person name="Murphy G."/>
            <person name="Volckaert G."/>
            <person name="Pohl T."/>
            <person name="Dusterhoft A."/>
            <person name="Stiekema W."/>
            <person name="Entian K.D."/>
            <person name="Terryn N."/>
            <person name="Harris B."/>
            <person name="Ansorge W."/>
            <person name="Brandt P."/>
            <person name="Grivell L."/>
            <person name="Rieger M."/>
            <person name="Weichselgartner M."/>
            <person name="de Simone V."/>
            <person name="Obermaier B."/>
            <person name="Mache R."/>
            <person name="Muller M."/>
            <person name="Kreis M."/>
            <person name="Delseny M."/>
            <person name="Puigdomenech P."/>
            <person name="Watson M."/>
            <person name="Schmidtheini T."/>
            <person name="Reichert B."/>
            <person name="Portatelle D."/>
            <person name="Perez-Alonso M."/>
            <person name="Boutry M."/>
            <person name="Bancroft I."/>
            <person name="Vos P."/>
            <person name="Hoheisel J."/>
            <person name="Zimmermann W."/>
            <person name="Wedler H."/>
            <person name="Ridley P."/>
            <person name="Langham S.A."/>
            <person name="McCullagh B."/>
            <person name="Bilham L."/>
            <person name="Robben J."/>
            <person name="Van der Schueren J."/>
            <person name="Grymonprez B."/>
            <person name="Chuang Y.J."/>
            <person name="Vandenbussche F."/>
            <person name="Braeken M."/>
            <person name="Weltjens I."/>
            <person name="Voet M."/>
            <person name="Bastiaens I."/>
            <person name="Aert R."/>
            <person name="Defoor E."/>
            <person name="Weitzenegger T."/>
            <person name="Bothe G."/>
            <person name="Ramsperger U."/>
            <person name="Hilbert H."/>
            <person name="Braun M."/>
            <person name="Holzer E."/>
            <person name="Brandt A."/>
            <person name="Peters S."/>
            <person name="van Staveren M."/>
            <person name="Dirske W."/>
            <person name="Mooijman P."/>
            <person name="Klein Lankhorst R."/>
            <person name="Rose M."/>
            <person name="Hauf J."/>
            <person name="Kotter P."/>
            <person name="Berneiser S."/>
            <person name="Hempel S."/>
            <person name="Feldpausch M."/>
            <person name="Lamberth S."/>
            <person name="Van den Daele H."/>
            <person name="De Keyser A."/>
            <person name="Buysshaert C."/>
            <person name="Gielen J."/>
            <person name="Villarroel R."/>
            <person name="De Clercq R."/>
            <person name="Van Montagu M."/>
            <person name="Rogers J."/>
            <person name="Cronin A."/>
            <person name="Quail M."/>
            <person name="Bray-Allen S."/>
            <person name="Clark L."/>
            <person name="Doggett J."/>
            <person name="Hall S."/>
            <person name="Kay M."/>
            <person name="Lennard N."/>
            <person name="McLay K."/>
            <person name="Mayes R."/>
            <person name="Pettett A."/>
            <person name="Rajandream M.A."/>
            <person name="Lyne M."/>
            <person name="Benes V."/>
            <person name="Rechmann S."/>
            <person name="Borkova D."/>
            <person name="Blocker H."/>
            <person name="Scharfe M."/>
            <person name="Grimm M."/>
            <person name="Lohnert T.H."/>
            <person name="Dose S."/>
            <person name="de Haan M."/>
            <person name="Maarse A."/>
            <person name="Schafer M."/>
            <person name="Muller-Auer S."/>
            <person name="Gabel C."/>
            <person name="Fuchs M."/>
            <person name="Fartmann B."/>
            <person name="Granderath K."/>
            <person name="Dauner D."/>
            <person name="Herzl A."/>
            <person name="Neumann S."/>
            <person name="Argiriou A."/>
            <person name="Vitale D."/>
            <person name="Liguori R."/>
            <person name="Piravandi E."/>
            <person name="Massenet O."/>
            <person name="Quigley F."/>
            <person name="Clabauld G."/>
            <person name="Mundlein A."/>
            <person name="Felber R."/>
            <person name="Schnabl S."/>
            <person name="Hiller R."/>
            <person name="Schmidt W."/>
            <person name="Lecharny A."/>
            <person name="Aubourg S."/>
            <person name="Chefdor F."/>
            <person name="Cooke R."/>
            <person name="Berger C."/>
            <person name="Montfort A."/>
            <person name="Casacuberta E."/>
            <person name="Gibbons T."/>
            <person name="Weber N."/>
            <person name="Vandenbol M."/>
            <person name="Bargues M."/>
            <person name="Terol J."/>
            <person name="Torres A."/>
            <person name="Perez-Perez A."/>
            <person name="Purnelle B."/>
            <person name="Bent E."/>
            <person name="Johnson S."/>
            <person name="Tacon D."/>
            <person name="Jesse T."/>
            <person name="Heijnen L."/>
            <person name="Schwarz S."/>
            <person name="Scholler P."/>
            <person name="Heber S."/>
            <person name="Francs P."/>
            <person name="Bielke C."/>
            <person name="Frishman D."/>
            <person name="Haase D."/>
            <person name="Lemcke K."/>
            <person name="Mewes H.W."/>
            <person name="Stocker S."/>
            <person name="Zaccaria P."/>
            <person name="Bevan M."/>
            <person name="Wilson R.K."/>
            <person name="de la Bastide M."/>
            <person name="Habermann K."/>
            <person name="Parnell L."/>
            <person name="Dedhia N."/>
            <person name="Gnoj L."/>
            <person name="Schutz K."/>
            <person name="Huang E."/>
            <person name="Spiegel L."/>
            <person name="Sehkon M."/>
            <person name="Murray J."/>
            <person name="Sheet P."/>
            <person name="Cordes M."/>
            <person name="Abu-Threideh J."/>
            <person name="Stoneking T."/>
            <person name="Kalicki J."/>
            <person name="Graves T."/>
            <person name="Harmon G."/>
            <person name="Edwards J."/>
            <person name="Latreille P."/>
            <person name="Courtney L."/>
            <person name="Cloud J."/>
            <person name="Abbott A."/>
            <person name="Scott K."/>
            <person name="Johnson D."/>
            <person name="Minx P."/>
            <person name="Bentley D."/>
            <person name="Fulton B."/>
            <person name="Miller N."/>
            <person name="Greco T."/>
            <person name="Kemp K."/>
            <person name="Kramer J."/>
            <person name="Fulton L."/>
            <person name="Mardis E."/>
            <person name="Dante M."/>
            <person name="Pepin K."/>
            <person name="Hillier L."/>
            <person name="Nelson J."/>
            <person name="Spieth J."/>
            <person name="Ryan E."/>
            <person name="Andrews S."/>
            <person name="Geisel C."/>
            <person name="Layman D."/>
            <person name="Du H."/>
            <person name="Ali J."/>
            <person name="Berghoff A."/>
            <person name="Jones K."/>
            <person name="Drone K."/>
            <person name="Cotton M."/>
            <person name="Joshu C."/>
            <person name="Antonoiu B."/>
            <person name="Zidanic M."/>
            <person name="Strong C."/>
            <person name="Sun H."/>
            <person name="Lamar B."/>
            <person name="Yordan C."/>
            <person name="Ma P."/>
            <person name="Zhong J."/>
            <person name="Preston R."/>
            <person name="Vil D."/>
            <person name="Shekher M."/>
            <person name="Matero A."/>
            <person name="Shah R."/>
            <person name="Swaby I.K."/>
            <person name="O'Shaughnessy A."/>
            <person name="Rodriguez M."/>
            <person name="Hoffmann J."/>
            <person name="Till S."/>
            <person name="Granat S."/>
            <person name="Shohdy N."/>
            <person name="Hasegawa A."/>
            <person name="Hameed A."/>
            <person name="Lodhi M."/>
            <person name="Johnson A."/>
            <person name="Chen E."/>
            <person name="Marra M."/>
            <person name="Martienssen R."/>
            <person name="McCombie W.R."/>
        </authorList>
    </citation>
    <scope>NUCLEOTIDE SEQUENCE [LARGE SCALE GENOMIC DNA]</scope>
    <source>
        <strain evidence="4">cv. Columbia</strain>
    </source>
</reference>
<keyword evidence="4" id="KW-1185">Reference proteome</keyword>
<sequence length="179" mass="20102">MNKLFAIQQKVNNTNPLMFFMKLTNSIKRAQKKTYKDKTFKIFHGNWKSRDASLLQILRSKLRLMGRVRLMPRTLALRAVQRQIAASRSTKPSIRLQHGVTGGVPGVKPFNKLSALTQTPTFKASLGQVPVVGVGLGFCLLCFPGGGGQLVLRVAVVRVKKRMLKRRRSARESLRAIDF</sequence>
<dbReference type="Proteomes" id="UP000006548">
    <property type="component" value="Chromosome 4"/>
</dbReference>
<dbReference type="Araport" id="AT4G22463"/>
<keyword evidence="1" id="KW-1133">Transmembrane helix</keyword>
<keyword evidence="1 3" id="KW-0812">Transmembrane</keyword>
<protein>
    <submittedName>
        <fullName evidence="3">Transmembrane protein</fullName>
    </submittedName>
</protein>
<gene>
    <name evidence="2 3" type="ordered locus">At4g22463</name>
</gene>
<dbReference type="OMA" id="PLMFFMK"/>
<evidence type="ECO:0000313" key="4">
    <source>
        <dbReference type="Proteomes" id="UP000006548"/>
    </source>
</evidence>
<reference evidence="4" key="2">
    <citation type="journal article" date="2017" name="Plant J.">
        <title>Araport11: a complete reannotation of the Arabidopsis thaliana reference genome.</title>
        <authorList>
            <person name="Cheng C.Y."/>
            <person name="Krishnakumar V."/>
            <person name="Chan A.P."/>
            <person name="Thibaud-Nissen F."/>
            <person name="Schobel S."/>
            <person name="Town C.D."/>
        </authorList>
    </citation>
    <scope>GENOME REANNOTATION</scope>
    <source>
        <strain evidence="4">cv. Columbia</strain>
    </source>
</reference>
<proteinExistence type="predicted"/>
<dbReference type="KEGG" id="ath:AT4G22463"/>
<dbReference type="OrthoDB" id="1749752at2759"/>
<dbReference type="GeneID" id="28720167"/>
<evidence type="ECO:0000313" key="2">
    <source>
        <dbReference type="Araport" id="AT4G22463"/>
    </source>
</evidence>
<name>A0A1P8B8X3_ARATH</name>
<dbReference type="TAIR" id="AT4G22463"/>
<organism evidence="3 4">
    <name type="scientific">Arabidopsis thaliana</name>
    <name type="common">Mouse-ear cress</name>
    <dbReference type="NCBI Taxonomy" id="3702"/>
    <lineage>
        <taxon>Eukaryota</taxon>
        <taxon>Viridiplantae</taxon>
        <taxon>Streptophyta</taxon>
        <taxon>Embryophyta</taxon>
        <taxon>Tracheophyta</taxon>
        <taxon>Spermatophyta</taxon>
        <taxon>Magnoliopsida</taxon>
        <taxon>eudicotyledons</taxon>
        <taxon>Gunneridae</taxon>
        <taxon>Pentapetalae</taxon>
        <taxon>rosids</taxon>
        <taxon>malvids</taxon>
        <taxon>Brassicales</taxon>
        <taxon>Brassicaceae</taxon>
        <taxon>Camelineae</taxon>
        <taxon>Arabidopsis</taxon>
    </lineage>
</organism>
<accession>A0A1P8B8X3</accession>
<evidence type="ECO:0000313" key="3">
    <source>
        <dbReference type="EMBL" id="ANM68030.1"/>
    </source>
</evidence>